<dbReference type="GO" id="GO:0019843">
    <property type="term" value="F:rRNA binding"/>
    <property type="evidence" value="ECO:0007669"/>
    <property type="project" value="UniProtKB-UniRule"/>
</dbReference>
<comment type="similarity">
    <text evidence="1 7 8">Belongs to the bacterial ribosomal protein bL21 family.</text>
</comment>
<protein>
    <recommendedName>
        <fullName evidence="7">Large ribosomal subunit protein bL21c</fullName>
    </recommendedName>
</protein>
<comment type="subunit">
    <text evidence="7 8">Part of the 50S ribosomal subunit.</text>
</comment>
<evidence type="ECO:0000256" key="2">
    <source>
        <dbReference type="ARBA" id="ARBA00022640"/>
    </source>
</evidence>
<dbReference type="InterPro" id="IPR001787">
    <property type="entry name" value="Ribosomal_bL21"/>
</dbReference>
<keyword evidence="2 9" id="KW-0934">Plastid</keyword>
<dbReference type="GeneID" id="33353436"/>
<dbReference type="InterPro" id="IPR018258">
    <property type="entry name" value="Ribosomal_bL21_CS"/>
</dbReference>
<accession>A0A1Z1M2T2</accession>
<name>A0A1Z1M2T2_9FLOR</name>
<dbReference type="GO" id="GO:0003735">
    <property type="term" value="F:structural constituent of ribosome"/>
    <property type="evidence" value="ECO:0007669"/>
    <property type="project" value="InterPro"/>
</dbReference>
<organism evidence="9">
    <name type="scientific">Periphykon beckeri</name>
    <dbReference type="NCBI Taxonomy" id="2006982"/>
    <lineage>
        <taxon>Eukaryota</taxon>
        <taxon>Rhodophyta</taxon>
        <taxon>Florideophyceae</taxon>
        <taxon>Rhodymeniophycidae</taxon>
        <taxon>Ceramiales</taxon>
        <taxon>Rhodomelaceae</taxon>
        <taxon>Periphykon</taxon>
    </lineage>
</organism>
<sequence>MIYAVIDIGGNQVIIEPGKFYDINYICAHPGDIINFKRVLFYSKLSKCQVGTPCLNKVFVKAIVLKHFKGTKIQVFKIKRKKNYRVKHGYRQNLTRIFIQDIAIN</sequence>
<dbReference type="NCBIfam" id="TIGR00061">
    <property type="entry name" value="L21"/>
    <property type="match status" value="1"/>
</dbReference>
<evidence type="ECO:0000313" key="9">
    <source>
        <dbReference type="EMBL" id="ARW60326.1"/>
    </source>
</evidence>
<dbReference type="InterPro" id="IPR036164">
    <property type="entry name" value="bL21-like_sf"/>
</dbReference>
<dbReference type="Pfam" id="PF00829">
    <property type="entry name" value="Ribosomal_L21p"/>
    <property type="match status" value="1"/>
</dbReference>
<gene>
    <name evidence="7 9" type="primary">rpl21</name>
</gene>
<evidence type="ECO:0000256" key="3">
    <source>
        <dbReference type="ARBA" id="ARBA00022730"/>
    </source>
</evidence>
<evidence type="ECO:0000256" key="6">
    <source>
        <dbReference type="ARBA" id="ARBA00023274"/>
    </source>
</evidence>
<dbReference type="PROSITE" id="PS01169">
    <property type="entry name" value="RIBOSOMAL_L21"/>
    <property type="match status" value="1"/>
</dbReference>
<dbReference type="GO" id="GO:0006412">
    <property type="term" value="P:translation"/>
    <property type="evidence" value="ECO:0007669"/>
    <property type="project" value="UniProtKB-UniRule"/>
</dbReference>
<dbReference type="EMBL" id="MF101413">
    <property type="protein sequence ID" value="ARW60326.1"/>
    <property type="molecule type" value="Genomic_DNA"/>
</dbReference>
<dbReference type="GO" id="GO:0005762">
    <property type="term" value="C:mitochondrial large ribosomal subunit"/>
    <property type="evidence" value="ECO:0007669"/>
    <property type="project" value="TreeGrafter"/>
</dbReference>
<keyword evidence="4 7" id="KW-0694">RNA-binding</keyword>
<dbReference type="HAMAP" id="MF_01363">
    <property type="entry name" value="Ribosomal_bL21"/>
    <property type="match status" value="1"/>
</dbReference>
<dbReference type="PANTHER" id="PTHR21349">
    <property type="entry name" value="50S RIBOSOMAL PROTEIN L21"/>
    <property type="match status" value="1"/>
</dbReference>
<evidence type="ECO:0000256" key="8">
    <source>
        <dbReference type="RuleBase" id="RU000563"/>
    </source>
</evidence>
<dbReference type="AlphaFoldDB" id="A0A1Z1M2T2"/>
<keyword evidence="5 7" id="KW-0689">Ribosomal protein</keyword>
<evidence type="ECO:0000256" key="7">
    <source>
        <dbReference type="HAMAP-Rule" id="MF_01363"/>
    </source>
</evidence>
<dbReference type="RefSeq" id="YP_009391978.1">
    <property type="nucleotide sequence ID" value="NC_035261.1"/>
</dbReference>
<proteinExistence type="inferred from homology"/>
<keyword evidence="9" id="KW-0150">Chloroplast</keyword>
<dbReference type="PANTHER" id="PTHR21349:SF7">
    <property type="entry name" value="LARGE RIBOSOMAL SUBUNIT PROTEIN BL21C"/>
    <property type="match status" value="1"/>
</dbReference>
<keyword evidence="3 7" id="KW-0699">rRNA-binding</keyword>
<evidence type="ECO:0000256" key="4">
    <source>
        <dbReference type="ARBA" id="ARBA00022884"/>
    </source>
</evidence>
<dbReference type="GO" id="GO:0009507">
    <property type="term" value="C:chloroplast"/>
    <property type="evidence" value="ECO:0007669"/>
    <property type="project" value="UniProtKB-SubCell"/>
</dbReference>
<geneLocation type="chloroplast" evidence="9"/>
<dbReference type="InterPro" id="IPR028909">
    <property type="entry name" value="bL21-like"/>
</dbReference>
<evidence type="ECO:0000256" key="1">
    <source>
        <dbReference type="ARBA" id="ARBA00008563"/>
    </source>
</evidence>
<comment type="subcellular location">
    <subcellularLocation>
        <location evidence="7">Plastid</location>
        <location evidence="7">Chloroplast</location>
    </subcellularLocation>
</comment>
<dbReference type="SUPFAM" id="SSF141091">
    <property type="entry name" value="L21p-like"/>
    <property type="match status" value="1"/>
</dbReference>
<comment type="function">
    <text evidence="7 8">This protein binds to 23S rRNA.</text>
</comment>
<reference evidence="9" key="1">
    <citation type="journal article" date="2017" name="J. Phycol.">
        <title>Analysis of chloroplast genomes and a supermatrix inform reclassification of the Rhodomelaceae (Rhodophyta).</title>
        <authorList>
            <person name="Diaz-Tapia P."/>
            <person name="Maggs C.A."/>
            <person name="West J.A."/>
            <person name="Verbruggen H."/>
        </authorList>
    </citation>
    <scope>NUCLEOTIDE SEQUENCE</scope>
    <source>
        <strain evidence="9">JH1427</strain>
    </source>
</reference>
<keyword evidence="6 7" id="KW-0687">Ribonucleoprotein</keyword>
<evidence type="ECO:0000256" key="5">
    <source>
        <dbReference type="ARBA" id="ARBA00022980"/>
    </source>
</evidence>